<dbReference type="EMBL" id="BAABEZ010000022">
    <property type="protein sequence ID" value="GAA4456701.1"/>
    <property type="molecule type" value="Genomic_DNA"/>
</dbReference>
<dbReference type="NCBIfam" id="TIGR00199">
    <property type="entry name" value="PncC_domain"/>
    <property type="match status" value="1"/>
</dbReference>
<name>A0ABP8MVF3_9BACT</name>
<gene>
    <name evidence="2" type="ORF">GCM10023092_22350</name>
</gene>
<protein>
    <submittedName>
        <fullName evidence="2">CinA family protein</fullName>
    </submittedName>
</protein>
<organism evidence="2 3">
    <name type="scientific">Rurimicrobium arvi</name>
    <dbReference type="NCBI Taxonomy" id="2049916"/>
    <lineage>
        <taxon>Bacteria</taxon>
        <taxon>Pseudomonadati</taxon>
        <taxon>Bacteroidota</taxon>
        <taxon>Chitinophagia</taxon>
        <taxon>Chitinophagales</taxon>
        <taxon>Chitinophagaceae</taxon>
        <taxon>Rurimicrobium</taxon>
    </lineage>
</organism>
<keyword evidence="3" id="KW-1185">Reference proteome</keyword>
<dbReference type="Pfam" id="PF02464">
    <property type="entry name" value="CinA"/>
    <property type="match status" value="1"/>
</dbReference>
<dbReference type="InterPro" id="IPR008136">
    <property type="entry name" value="CinA_C"/>
</dbReference>
<dbReference type="RefSeq" id="WP_344826946.1">
    <property type="nucleotide sequence ID" value="NZ_BAABEZ010000022.1"/>
</dbReference>
<proteinExistence type="predicted"/>
<reference evidence="3" key="1">
    <citation type="journal article" date="2019" name="Int. J. Syst. Evol. Microbiol.">
        <title>The Global Catalogue of Microorganisms (GCM) 10K type strain sequencing project: providing services to taxonomists for standard genome sequencing and annotation.</title>
        <authorList>
            <consortium name="The Broad Institute Genomics Platform"/>
            <consortium name="The Broad Institute Genome Sequencing Center for Infectious Disease"/>
            <person name="Wu L."/>
            <person name="Ma J."/>
        </authorList>
    </citation>
    <scope>NUCLEOTIDE SEQUENCE [LARGE SCALE GENOMIC DNA]</scope>
    <source>
        <strain evidence="3">JCM 31921</strain>
    </source>
</reference>
<evidence type="ECO:0000313" key="3">
    <source>
        <dbReference type="Proteomes" id="UP001501410"/>
    </source>
</evidence>
<dbReference type="SUPFAM" id="SSF142433">
    <property type="entry name" value="CinA-like"/>
    <property type="match status" value="1"/>
</dbReference>
<dbReference type="Proteomes" id="UP001501410">
    <property type="component" value="Unassembled WGS sequence"/>
</dbReference>
<dbReference type="InterPro" id="IPR036653">
    <property type="entry name" value="CinA-like_C"/>
</dbReference>
<accession>A0ABP8MVF3</accession>
<dbReference type="Gene3D" id="3.90.950.20">
    <property type="entry name" value="CinA-like"/>
    <property type="match status" value="1"/>
</dbReference>
<evidence type="ECO:0000259" key="1">
    <source>
        <dbReference type="Pfam" id="PF02464"/>
    </source>
</evidence>
<sequence>MISDSVRQCSKLLAAKGYTIAFIESATAGRMCAEFSMCGESGEILKGGIVCYDACVKESLLKIPAELIKTYTAESAEVTAALAQQGMPIFNTDVLVAVTGLTGPGGSENEEKPVGTIFLHIQFPDGAVAFRGVFGGKPQSVVTQSIDKAAELIIRRLS</sequence>
<feature type="domain" description="CinA C-terminal" evidence="1">
    <location>
        <begin position="7"/>
        <end position="156"/>
    </location>
</feature>
<comment type="caution">
    <text evidence="2">The sequence shown here is derived from an EMBL/GenBank/DDBJ whole genome shotgun (WGS) entry which is preliminary data.</text>
</comment>
<evidence type="ECO:0000313" key="2">
    <source>
        <dbReference type="EMBL" id="GAA4456701.1"/>
    </source>
</evidence>